<dbReference type="AlphaFoldDB" id="A0A9X0CRI1"/>
<dbReference type="Proteomes" id="UP001163046">
    <property type="component" value="Unassembled WGS sequence"/>
</dbReference>
<keyword evidence="1" id="KW-1015">Disulfide bond</keyword>
<dbReference type="InterPro" id="IPR000742">
    <property type="entry name" value="EGF"/>
</dbReference>
<dbReference type="PANTHER" id="PTHR24020">
    <property type="entry name" value="COLLAGEN ALPHA"/>
    <property type="match status" value="1"/>
</dbReference>
<dbReference type="SMART" id="SM00327">
    <property type="entry name" value="VWA"/>
    <property type="match status" value="1"/>
</dbReference>
<evidence type="ECO:0000313" key="4">
    <source>
        <dbReference type="EMBL" id="KAJ7370859.1"/>
    </source>
</evidence>
<feature type="domain" description="EGF-like" evidence="2">
    <location>
        <begin position="1"/>
        <end position="21"/>
    </location>
</feature>
<comment type="caution">
    <text evidence="1">Lacks conserved residue(s) required for the propagation of feature annotation.</text>
</comment>
<dbReference type="SUPFAM" id="SSF53300">
    <property type="entry name" value="vWA-like"/>
    <property type="match status" value="1"/>
</dbReference>
<dbReference type="CDD" id="cd00054">
    <property type="entry name" value="EGF_CA"/>
    <property type="match status" value="1"/>
</dbReference>
<reference evidence="4" key="1">
    <citation type="submission" date="2023-01" db="EMBL/GenBank/DDBJ databases">
        <title>Genome assembly of the deep-sea coral Lophelia pertusa.</title>
        <authorList>
            <person name="Herrera S."/>
            <person name="Cordes E."/>
        </authorList>
    </citation>
    <scope>NUCLEOTIDE SEQUENCE</scope>
    <source>
        <strain evidence="4">USNM1676648</strain>
        <tissue evidence="4">Polyp</tissue>
    </source>
</reference>
<comment type="caution">
    <text evidence="4">The sequence shown here is derived from an EMBL/GenBank/DDBJ whole genome shotgun (WGS) entry which is preliminary data.</text>
</comment>
<accession>A0A9X0CRI1</accession>
<evidence type="ECO:0008006" key="6">
    <source>
        <dbReference type="Google" id="ProtNLM"/>
    </source>
</evidence>
<keyword evidence="1" id="KW-0245">EGF-like domain</keyword>
<feature type="domain" description="VWFA" evidence="3">
    <location>
        <begin position="29"/>
        <end position="203"/>
    </location>
</feature>
<evidence type="ECO:0000259" key="2">
    <source>
        <dbReference type="PROSITE" id="PS50026"/>
    </source>
</evidence>
<dbReference type="PANTHER" id="PTHR24020:SF20">
    <property type="entry name" value="PH DOMAIN-CONTAINING PROTEIN"/>
    <property type="match status" value="1"/>
</dbReference>
<feature type="disulfide bond" evidence="1">
    <location>
        <begin position="11"/>
        <end position="20"/>
    </location>
</feature>
<dbReference type="PROSITE" id="PS01186">
    <property type="entry name" value="EGF_2"/>
    <property type="match status" value="1"/>
</dbReference>
<dbReference type="OrthoDB" id="5985519at2759"/>
<gene>
    <name evidence="4" type="ORF">OS493_029403</name>
</gene>
<dbReference type="Gene3D" id="3.40.50.410">
    <property type="entry name" value="von Willebrand factor, type A domain"/>
    <property type="match status" value="1"/>
</dbReference>
<dbReference type="PROSITE" id="PS50026">
    <property type="entry name" value="EGF_3"/>
    <property type="match status" value="1"/>
</dbReference>
<keyword evidence="5" id="KW-1185">Reference proteome</keyword>
<dbReference type="InterPro" id="IPR050525">
    <property type="entry name" value="ECM_Assembly_Org"/>
</dbReference>
<dbReference type="Pfam" id="PF00092">
    <property type="entry name" value="VWA"/>
    <property type="match status" value="1"/>
</dbReference>
<dbReference type="PROSITE" id="PS50234">
    <property type="entry name" value="VWFA"/>
    <property type="match status" value="1"/>
</dbReference>
<proteinExistence type="predicted"/>
<dbReference type="CDD" id="cd01450">
    <property type="entry name" value="vWFA_subfamily_ECM"/>
    <property type="match status" value="1"/>
</dbReference>
<dbReference type="Gene3D" id="2.10.25.10">
    <property type="entry name" value="Laminin"/>
    <property type="match status" value="1"/>
</dbReference>
<evidence type="ECO:0000313" key="5">
    <source>
        <dbReference type="Proteomes" id="UP001163046"/>
    </source>
</evidence>
<dbReference type="InterPro" id="IPR002035">
    <property type="entry name" value="VWF_A"/>
</dbReference>
<dbReference type="PROSITE" id="PS00022">
    <property type="entry name" value="EGF_1"/>
    <property type="match status" value="1"/>
</dbReference>
<sequence>MSSADSYQCSCLAGFTGINCEEIVTNVFDVAFLFDGSSYLGSDHFHQTQLFAKTLLSSYNISQEQTNVAAAVYASNVSIGFNFTEHYSLSAVAAAIESLPFLDETPLNIENALRVAGEDIFATGRENVPDVLVIFVSFTLSGNFVGISQALRDKGIKIIVVGVGSGFDVEQLEVIANEPKSDHVITFSYQDMDSMEGSVSGAVSQGI</sequence>
<evidence type="ECO:0000259" key="3">
    <source>
        <dbReference type="PROSITE" id="PS50234"/>
    </source>
</evidence>
<protein>
    <recommendedName>
        <fullName evidence="6">VWFA domain-containing protein</fullName>
    </recommendedName>
</protein>
<dbReference type="InterPro" id="IPR036465">
    <property type="entry name" value="vWFA_dom_sf"/>
</dbReference>
<dbReference type="SUPFAM" id="SSF57196">
    <property type="entry name" value="EGF/Laminin"/>
    <property type="match status" value="1"/>
</dbReference>
<organism evidence="4 5">
    <name type="scientific">Desmophyllum pertusum</name>
    <dbReference type="NCBI Taxonomy" id="174260"/>
    <lineage>
        <taxon>Eukaryota</taxon>
        <taxon>Metazoa</taxon>
        <taxon>Cnidaria</taxon>
        <taxon>Anthozoa</taxon>
        <taxon>Hexacorallia</taxon>
        <taxon>Scleractinia</taxon>
        <taxon>Caryophylliina</taxon>
        <taxon>Caryophylliidae</taxon>
        <taxon>Desmophyllum</taxon>
    </lineage>
</organism>
<name>A0A9X0CRI1_9CNID</name>
<dbReference type="EMBL" id="MU826855">
    <property type="protein sequence ID" value="KAJ7370859.1"/>
    <property type="molecule type" value="Genomic_DNA"/>
</dbReference>
<evidence type="ECO:0000256" key="1">
    <source>
        <dbReference type="PROSITE-ProRule" id="PRU00076"/>
    </source>
</evidence>